<dbReference type="EMBL" id="BNAU01000001">
    <property type="protein sequence ID" value="GHE79277.1"/>
    <property type="molecule type" value="Genomic_DNA"/>
</dbReference>
<dbReference type="Pfam" id="PF00480">
    <property type="entry name" value="ROK"/>
    <property type="match status" value="1"/>
</dbReference>
<dbReference type="Proteomes" id="UP000605897">
    <property type="component" value="Unassembled WGS sequence"/>
</dbReference>
<proteinExistence type="inferred from homology"/>
<evidence type="ECO:0000313" key="2">
    <source>
        <dbReference type="EMBL" id="GHE79277.1"/>
    </source>
</evidence>
<dbReference type="Gene3D" id="3.30.420.40">
    <property type="match status" value="2"/>
</dbReference>
<organism evidence="2 3">
    <name type="scientific">Amycolatopsis deserti</name>
    <dbReference type="NCBI Taxonomy" id="185696"/>
    <lineage>
        <taxon>Bacteria</taxon>
        <taxon>Bacillati</taxon>
        <taxon>Actinomycetota</taxon>
        <taxon>Actinomycetes</taxon>
        <taxon>Pseudonocardiales</taxon>
        <taxon>Pseudonocardiaceae</taxon>
        <taxon>Amycolatopsis</taxon>
    </lineage>
</organism>
<dbReference type="InterPro" id="IPR043129">
    <property type="entry name" value="ATPase_NBD"/>
</dbReference>
<name>A0ABQ3IGF4_9PSEU</name>
<dbReference type="InterPro" id="IPR000600">
    <property type="entry name" value="ROK"/>
</dbReference>
<dbReference type="PANTHER" id="PTHR18964">
    <property type="entry name" value="ROK (REPRESSOR, ORF, KINASE) FAMILY"/>
    <property type="match status" value="1"/>
</dbReference>
<comment type="caution">
    <text evidence="2">The sequence shown here is derived from an EMBL/GenBank/DDBJ whole genome shotgun (WGS) entry which is preliminary data.</text>
</comment>
<sequence>MTLLLGVDVGGTAIKWAVVRDAAPVASGHLPTPRSGPPAVRSVIAALAGEHRPDAIGVAVPGHLDRRTGVVRFVPNLPGDWTDFPLGAGISAETGRPVRVLNDSRAFALAELRTGAARGMCDVLFLTLGTGVGGAYASGGRVLSGPGDRLGEIGHVIHDETGPRCGCGARGCLETVASGVAISRAYRARSGIAAEARAVVAAAAAGDADAAHVLAAAGDAIGAVLASVLGLLPAQAVVAGGGVAGALPWMREAITGRLAQRRSFVGEVEVVAAALGTGAGAIGAAFYAAQQEGVGT</sequence>
<reference evidence="3" key="1">
    <citation type="journal article" date="2019" name="Int. J. Syst. Evol. Microbiol.">
        <title>The Global Catalogue of Microorganisms (GCM) 10K type strain sequencing project: providing services to taxonomists for standard genome sequencing and annotation.</title>
        <authorList>
            <consortium name="The Broad Institute Genomics Platform"/>
            <consortium name="The Broad Institute Genome Sequencing Center for Infectious Disease"/>
            <person name="Wu L."/>
            <person name="Ma J."/>
        </authorList>
    </citation>
    <scope>NUCLEOTIDE SEQUENCE [LARGE SCALE GENOMIC DNA]</scope>
    <source>
        <strain evidence="3">CGMCC 4.7677</strain>
    </source>
</reference>
<evidence type="ECO:0000313" key="3">
    <source>
        <dbReference type="Proteomes" id="UP000605897"/>
    </source>
</evidence>
<comment type="similarity">
    <text evidence="1">Belongs to the ROK (NagC/XylR) family.</text>
</comment>
<evidence type="ECO:0000256" key="1">
    <source>
        <dbReference type="ARBA" id="ARBA00006479"/>
    </source>
</evidence>
<keyword evidence="3" id="KW-1185">Reference proteome</keyword>
<accession>A0ABQ3IGF4</accession>
<dbReference type="PANTHER" id="PTHR18964:SF169">
    <property type="entry name" value="N-ACETYLMANNOSAMINE KINASE"/>
    <property type="match status" value="1"/>
</dbReference>
<dbReference type="SUPFAM" id="SSF53067">
    <property type="entry name" value="Actin-like ATPase domain"/>
    <property type="match status" value="1"/>
</dbReference>
<dbReference type="RefSeq" id="WP_191242962.1">
    <property type="nucleotide sequence ID" value="NZ_BNAU01000001.1"/>
</dbReference>
<evidence type="ECO:0008006" key="4">
    <source>
        <dbReference type="Google" id="ProtNLM"/>
    </source>
</evidence>
<gene>
    <name evidence="2" type="ORF">GCM10017786_06380</name>
</gene>
<protein>
    <recommendedName>
        <fullName evidence="4">Glucokinase</fullName>
    </recommendedName>
</protein>